<keyword evidence="2" id="KW-1185">Reference proteome</keyword>
<evidence type="ECO:0000313" key="1">
    <source>
        <dbReference type="EMBL" id="EAY12268.1"/>
    </source>
</evidence>
<dbReference type="Proteomes" id="UP000001542">
    <property type="component" value="Unassembled WGS sequence"/>
</dbReference>
<organism evidence="1 2">
    <name type="scientific">Trichomonas vaginalis (strain ATCC PRA-98 / G3)</name>
    <dbReference type="NCBI Taxonomy" id="412133"/>
    <lineage>
        <taxon>Eukaryota</taxon>
        <taxon>Metamonada</taxon>
        <taxon>Parabasalia</taxon>
        <taxon>Trichomonadida</taxon>
        <taxon>Trichomonadidae</taxon>
        <taxon>Trichomonas</taxon>
    </lineage>
</organism>
<proteinExistence type="predicted"/>
<evidence type="ECO:0000313" key="2">
    <source>
        <dbReference type="Proteomes" id="UP000001542"/>
    </source>
</evidence>
<reference evidence="1" key="2">
    <citation type="journal article" date="2007" name="Science">
        <title>Draft genome sequence of the sexually transmitted pathogen Trichomonas vaginalis.</title>
        <authorList>
            <person name="Carlton J.M."/>
            <person name="Hirt R.P."/>
            <person name="Silva J.C."/>
            <person name="Delcher A.L."/>
            <person name="Schatz M."/>
            <person name="Zhao Q."/>
            <person name="Wortman J.R."/>
            <person name="Bidwell S.L."/>
            <person name="Alsmark U.C.M."/>
            <person name="Besteiro S."/>
            <person name="Sicheritz-Ponten T."/>
            <person name="Noel C.J."/>
            <person name="Dacks J.B."/>
            <person name="Foster P.G."/>
            <person name="Simillion C."/>
            <person name="Van de Peer Y."/>
            <person name="Miranda-Saavedra D."/>
            <person name="Barton G.J."/>
            <person name="Westrop G.D."/>
            <person name="Mueller S."/>
            <person name="Dessi D."/>
            <person name="Fiori P.L."/>
            <person name="Ren Q."/>
            <person name="Paulsen I."/>
            <person name="Zhang H."/>
            <person name="Bastida-Corcuera F.D."/>
            <person name="Simoes-Barbosa A."/>
            <person name="Brown M.T."/>
            <person name="Hayes R.D."/>
            <person name="Mukherjee M."/>
            <person name="Okumura C.Y."/>
            <person name="Schneider R."/>
            <person name="Smith A.J."/>
            <person name="Vanacova S."/>
            <person name="Villalvazo M."/>
            <person name="Haas B.J."/>
            <person name="Pertea M."/>
            <person name="Feldblyum T.V."/>
            <person name="Utterback T.R."/>
            <person name="Shu C.L."/>
            <person name="Osoegawa K."/>
            <person name="de Jong P.J."/>
            <person name="Hrdy I."/>
            <person name="Horvathova L."/>
            <person name="Zubacova Z."/>
            <person name="Dolezal P."/>
            <person name="Malik S.B."/>
            <person name="Logsdon J.M. Jr."/>
            <person name="Henze K."/>
            <person name="Gupta A."/>
            <person name="Wang C.C."/>
            <person name="Dunne R.L."/>
            <person name="Upcroft J.A."/>
            <person name="Upcroft P."/>
            <person name="White O."/>
            <person name="Salzberg S.L."/>
            <person name="Tang P."/>
            <person name="Chiu C.-H."/>
            <person name="Lee Y.-S."/>
            <person name="Embley T.M."/>
            <person name="Coombs G.H."/>
            <person name="Mottram J.C."/>
            <person name="Tachezy J."/>
            <person name="Fraser-Liggett C.M."/>
            <person name="Johnson P.J."/>
        </authorList>
    </citation>
    <scope>NUCLEOTIDE SEQUENCE [LARGE SCALE GENOMIC DNA]</scope>
    <source>
        <strain evidence="1">G3</strain>
    </source>
</reference>
<gene>
    <name evidence="1" type="ORF">TVAG_028210</name>
</gene>
<protein>
    <submittedName>
        <fullName evidence="1">Uncharacterized protein</fullName>
    </submittedName>
</protein>
<sequence>MILERKYSIDGTYTSFDFRYYQLVFEHNLSENSKCFESVAEARDSQKTGRFSILYDLNNTKYLMKDNFRHFIIEYPEIQLINSWKQINSPTDEIEVPGQTKAIGFSPQVTEAPMKQWGGLVRTNILDNNYGVIFSYLDGHPGVWTWYFTIGLLCQTSYNSGGIPVNSQYTVNKVSLWSATKEYPHSNNAKCSCFSSVFRSSMFELSTFIFICI</sequence>
<name>A2E560_TRIV3</name>
<dbReference type="VEuPathDB" id="TrichDB:TVAGG3_0419490"/>
<dbReference type="KEGG" id="tva:4770230"/>
<dbReference type="VEuPathDB" id="TrichDB:TVAG_028210"/>
<dbReference type="EMBL" id="DS113305">
    <property type="protein sequence ID" value="EAY12268.1"/>
    <property type="molecule type" value="Genomic_DNA"/>
</dbReference>
<dbReference type="AlphaFoldDB" id="A2E560"/>
<dbReference type="RefSeq" id="XP_001324491.1">
    <property type="nucleotide sequence ID" value="XM_001324456.1"/>
</dbReference>
<reference evidence="1" key="1">
    <citation type="submission" date="2006-10" db="EMBL/GenBank/DDBJ databases">
        <authorList>
            <person name="Amadeo P."/>
            <person name="Zhao Q."/>
            <person name="Wortman J."/>
            <person name="Fraser-Liggett C."/>
            <person name="Carlton J."/>
        </authorList>
    </citation>
    <scope>NUCLEOTIDE SEQUENCE</scope>
    <source>
        <strain evidence="1">G3</strain>
    </source>
</reference>
<accession>A2E560</accession>
<dbReference type="InParanoid" id="A2E560"/>